<dbReference type="KEGG" id="plon:Pla110_31750"/>
<keyword evidence="3" id="KW-1185">Reference proteome</keyword>
<name>A0A518CQF6_9PLAN</name>
<reference evidence="2 3" key="1">
    <citation type="submission" date="2019-02" db="EMBL/GenBank/DDBJ databases">
        <title>Deep-cultivation of Planctomycetes and their phenomic and genomic characterization uncovers novel biology.</title>
        <authorList>
            <person name="Wiegand S."/>
            <person name="Jogler M."/>
            <person name="Boedeker C."/>
            <person name="Pinto D."/>
            <person name="Vollmers J."/>
            <person name="Rivas-Marin E."/>
            <person name="Kohn T."/>
            <person name="Peeters S.H."/>
            <person name="Heuer A."/>
            <person name="Rast P."/>
            <person name="Oberbeckmann S."/>
            <person name="Bunk B."/>
            <person name="Jeske O."/>
            <person name="Meyerdierks A."/>
            <person name="Storesund J.E."/>
            <person name="Kallscheuer N."/>
            <person name="Luecker S."/>
            <person name="Lage O.M."/>
            <person name="Pohl T."/>
            <person name="Merkel B.J."/>
            <person name="Hornburger P."/>
            <person name="Mueller R.-W."/>
            <person name="Bruemmer F."/>
            <person name="Labrenz M."/>
            <person name="Spormann A.M."/>
            <person name="Op den Camp H."/>
            <person name="Overmann J."/>
            <person name="Amann R."/>
            <person name="Jetten M.S.M."/>
            <person name="Mascher T."/>
            <person name="Medema M.H."/>
            <person name="Devos D.P."/>
            <person name="Kaster A.-K."/>
            <person name="Ovreas L."/>
            <person name="Rohde M."/>
            <person name="Galperin M.Y."/>
            <person name="Jogler C."/>
        </authorList>
    </citation>
    <scope>NUCLEOTIDE SEQUENCE [LARGE SCALE GENOMIC DNA]</scope>
    <source>
        <strain evidence="2 3">Pla110</strain>
    </source>
</reference>
<sequence>MEKQELIVALGAVIGAVISGMQIFSKWREEQRQDHRLYQKLQQAEKRVSFLDTWRKTQATISPQDRQQHIDHYVARELDILMVETLYTVDSHTSILESSRRWMLLFMPRSIWGWMGRFGFFLTFPMFLLFVPFCMSEISSTIAESQAVDVADGVTSQPAIVATPEPDFGKMTIQEQTDWVAKQNRDALQQGALTTNTFPLMSDLDDDEYTELTGFIAILLFFGSISLCCYLTAVLDGRDRKKYVGPQREPLPTFLRYLEHEIEIVEEDELDFRAA</sequence>
<dbReference type="Proteomes" id="UP000317178">
    <property type="component" value="Chromosome"/>
</dbReference>
<dbReference type="AlphaFoldDB" id="A0A518CQF6"/>
<dbReference type="EMBL" id="CP036281">
    <property type="protein sequence ID" value="QDU81434.1"/>
    <property type="molecule type" value="Genomic_DNA"/>
</dbReference>
<accession>A0A518CQF6</accession>
<gene>
    <name evidence="2" type="ORF">Pla110_31750</name>
</gene>
<proteinExistence type="predicted"/>
<feature type="transmembrane region" description="Helical" evidence="1">
    <location>
        <begin position="6"/>
        <end position="24"/>
    </location>
</feature>
<evidence type="ECO:0000256" key="1">
    <source>
        <dbReference type="SAM" id="Phobius"/>
    </source>
</evidence>
<evidence type="ECO:0000313" key="3">
    <source>
        <dbReference type="Proteomes" id="UP000317178"/>
    </source>
</evidence>
<feature type="transmembrane region" description="Helical" evidence="1">
    <location>
        <begin position="212"/>
        <end position="233"/>
    </location>
</feature>
<keyword evidence="1" id="KW-1133">Transmembrane helix</keyword>
<organism evidence="2 3">
    <name type="scientific">Polystyrenella longa</name>
    <dbReference type="NCBI Taxonomy" id="2528007"/>
    <lineage>
        <taxon>Bacteria</taxon>
        <taxon>Pseudomonadati</taxon>
        <taxon>Planctomycetota</taxon>
        <taxon>Planctomycetia</taxon>
        <taxon>Planctomycetales</taxon>
        <taxon>Planctomycetaceae</taxon>
        <taxon>Polystyrenella</taxon>
    </lineage>
</organism>
<evidence type="ECO:0000313" key="2">
    <source>
        <dbReference type="EMBL" id="QDU81434.1"/>
    </source>
</evidence>
<dbReference type="RefSeq" id="WP_144996772.1">
    <property type="nucleotide sequence ID" value="NZ_CP036281.1"/>
</dbReference>
<keyword evidence="1" id="KW-0472">Membrane</keyword>
<feature type="transmembrane region" description="Helical" evidence="1">
    <location>
        <begin position="111"/>
        <end position="131"/>
    </location>
</feature>
<keyword evidence="1" id="KW-0812">Transmembrane</keyword>
<protein>
    <submittedName>
        <fullName evidence="2">Uncharacterized protein</fullName>
    </submittedName>
</protein>